<dbReference type="CDD" id="cd11613">
    <property type="entry name" value="SAF_AH_GD"/>
    <property type="match status" value="1"/>
</dbReference>
<dbReference type="InterPro" id="IPR044144">
    <property type="entry name" value="SAF_UxaA/GarD"/>
</dbReference>
<proteinExistence type="inferred from homology"/>
<organism evidence="4 5">
    <name type="scientific">Conservatibacter flavescens</name>
    <dbReference type="NCBI Taxonomy" id="28161"/>
    <lineage>
        <taxon>Bacteria</taxon>
        <taxon>Pseudomonadati</taxon>
        <taxon>Pseudomonadota</taxon>
        <taxon>Gammaproteobacteria</taxon>
        <taxon>Pasteurellales</taxon>
        <taxon>Pasteurellaceae</taxon>
        <taxon>Conservatibacter</taxon>
    </lineage>
</organism>
<dbReference type="Pfam" id="PF20629">
    <property type="entry name" value="GD_AH_C"/>
    <property type="match status" value="1"/>
</dbReference>
<evidence type="ECO:0000256" key="2">
    <source>
        <dbReference type="ARBA" id="ARBA00023239"/>
    </source>
</evidence>
<dbReference type="Pfam" id="PF04295">
    <property type="entry name" value="GD_AH_second"/>
    <property type="match status" value="1"/>
</dbReference>
<dbReference type="RefSeq" id="WP_100289064.1">
    <property type="nucleotide sequence ID" value="NZ_PHHA01000018.1"/>
</dbReference>
<dbReference type="PANTHER" id="PTHR30536:SF5">
    <property type="entry name" value="ALTRONATE DEHYDRATASE"/>
    <property type="match status" value="1"/>
</dbReference>
<name>A0A2M8S252_9PAST</name>
<keyword evidence="2" id="KW-0456">Lyase</keyword>
<dbReference type="GO" id="GO:0016787">
    <property type="term" value="F:hydrolase activity"/>
    <property type="evidence" value="ECO:0007669"/>
    <property type="project" value="UniProtKB-KW"/>
</dbReference>
<evidence type="ECO:0000259" key="3">
    <source>
        <dbReference type="SMART" id="SM00858"/>
    </source>
</evidence>
<evidence type="ECO:0000313" key="4">
    <source>
        <dbReference type="EMBL" id="PJG85207.1"/>
    </source>
</evidence>
<feature type="domain" description="SAF" evidence="3">
    <location>
        <begin position="11"/>
        <end position="80"/>
    </location>
</feature>
<comment type="similarity">
    <text evidence="1">Belongs to the UxaA family.</text>
</comment>
<evidence type="ECO:0000313" key="5">
    <source>
        <dbReference type="Proteomes" id="UP000229329"/>
    </source>
</evidence>
<reference evidence="4 5" key="1">
    <citation type="submission" date="2017-11" db="EMBL/GenBank/DDBJ databases">
        <title>Reclassification of Bisgaard taxon 7 as Conservatibacter flavescens gen. nov., sp. nov.</title>
        <authorList>
            <person name="Christensen H."/>
        </authorList>
    </citation>
    <scope>NUCLEOTIDE SEQUENCE [LARGE SCALE GENOMIC DNA]</scope>
    <source>
        <strain evidence="4 5">7_4</strain>
    </source>
</reference>
<dbReference type="InterPro" id="IPR052172">
    <property type="entry name" value="UxaA_altronate/galactarate_dh"/>
</dbReference>
<dbReference type="InterPro" id="IPR007392">
    <property type="entry name" value="GD_AH_second"/>
</dbReference>
<comment type="caution">
    <text evidence="4">The sequence shown here is derived from an EMBL/GenBank/DDBJ whole genome shotgun (WGS) entry which is preliminary data.</text>
</comment>
<evidence type="ECO:0000256" key="1">
    <source>
        <dbReference type="ARBA" id="ARBA00010986"/>
    </source>
</evidence>
<dbReference type="AlphaFoldDB" id="A0A2M8S252"/>
<keyword evidence="4" id="KW-0378">Hydrolase</keyword>
<protein>
    <submittedName>
        <fullName evidence="4">Altronate hydrolase</fullName>
    </submittedName>
</protein>
<dbReference type="EMBL" id="PHHA01000018">
    <property type="protein sequence ID" value="PJG85207.1"/>
    <property type="molecule type" value="Genomic_DNA"/>
</dbReference>
<dbReference type="InterPro" id="IPR013974">
    <property type="entry name" value="SAF"/>
</dbReference>
<dbReference type="PANTHER" id="PTHR30536">
    <property type="entry name" value="ALTRONATE/GALACTARATE DEHYDRATASE"/>
    <property type="match status" value="1"/>
</dbReference>
<gene>
    <name evidence="4" type="ORF">CVP05_08090</name>
</gene>
<dbReference type="InterPro" id="IPR048332">
    <property type="entry name" value="GD_AH_C"/>
</dbReference>
<dbReference type="SMART" id="SM00858">
    <property type="entry name" value="SAF"/>
    <property type="match status" value="1"/>
</dbReference>
<dbReference type="Pfam" id="PF08666">
    <property type="entry name" value="SAF"/>
    <property type="match status" value="1"/>
</dbReference>
<dbReference type="GO" id="GO:0019698">
    <property type="term" value="P:D-galacturonate catabolic process"/>
    <property type="evidence" value="ECO:0007669"/>
    <property type="project" value="TreeGrafter"/>
</dbReference>
<dbReference type="Gene3D" id="2.30.130.110">
    <property type="match status" value="1"/>
</dbReference>
<dbReference type="OrthoDB" id="9804574at2"/>
<dbReference type="GO" id="GO:0016829">
    <property type="term" value="F:lyase activity"/>
    <property type="evidence" value="ECO:0007669"/>
    <property type="project" value="UniProtKB-KW"/>
</dbReference>
<keyword evidence="5" id="KW-1185">Reference proteome</keyword>
<accession>A0A2M8S252</accession>
<dbReference type="Proteomes" id="UP000229329">
    <property type="component" value="Unassembled WGS sequence"/>
</dbReference>
<sequence length="493" mass="54593">MKRFIQIQPQDNVAVALQDLPAGTILDELDIVLLQDIARGHKFALFSITQGENVVKYGYPIGHATQSISAGEHVHTHNVKTNLNEINEYKYLPKSTALMPQQLDRDVQIYRRRNGEIGIRNELWIIPTVGCVVGIANQIKKQFIQQHSLEDIDGVFTFNHSYGCSQLGNDHQNTKVILQNMVKHPNAGAVLVIGLGCENNQVGEFQASLGEYDETRVKFMISQHYDDEVEQGLALLNSLYQQMRQDRRQVGKLSEVKFGLECGGSDGFSGITANPLLGHFSDYLICHGGTTVLTEVPEMFGAEHILMSRCKDEVTFHKTVRLVNDFKQYFIDHHQPIYENPSPGNKAGGITTLEDKSLGCTQKAGHSQVVDVLKYGERLKTSGLNLLSAPGNDAVATSALAAAGCHMVLFTTGRGTPYGGFVPTMKIATNRELAIKKKHWIDFDAGQLVGDISIEQLLSDFIDLIVDIVNGKQTKNELNEFRELAIFKSGVTL</sequence>